<dbReference type="EMBL" id="CP022022">
    <property type="protein sequence ID" value="ASF42018.1"/>
    <property type="molecule type" value="Genomic_DNA"/>
</dbReference>
<proteinExistence type="predicted"/>
<name>A0A1Z4BL68_9FLAO</name>
<evidence type="ECO:0000313" key="1">
    <source>
        <dbReference type="EMBL" id="ASF42018.1"/>
    </source>
</evidence>
<sequence length="121" mass="14653">MKNTIFYTLITLLFLLSCKKEKPEFEIQKSYHTFVIDGHLEECSFRMFTGVFETKCYRVTDESNNTFMVAKEYLKFDTYEAGYRYTVKVLREQKILNREPYQDEIYLPHYTVLEVLKKEKL</sequence>
<keyword evidence="2" id="KW-1185">Reference proteome</keyword>
<dbReference type="KEGG" id="capn:CBG49_02320"/>
<gene>
    <name evidence="1" type="ORF">CBG49_02320</name>
</gene>
<accession>A0A1Z4BL68</accession>
<protein>
    <recommendedName>
        <fullName evidence="3">DUF4377 domain-containing protein</fullName>
    </recommendedName>
</protein>
<evidence type="ECO:0000313" key="2">
    <source>
        <dbReference type="Proteomes" id="UP000197007"/>
    </source>
</evidence>
<dbReference type="Proteomes" id="UP000197007">
    <property type="component" value="Chromosome"/>
</dbReference>
<organism evidence="1 2">
    <name type="scientific">Capnocytophaga endodontalis</name>
    <dbReference type="NCBI Taxonomy" id="2708117"/>
    <lineage>
        <taxon>Bacteria</taxon>
        <taxon>Pseudomonadati</taxon>
        <taxon>Bacteroidota</taxon>
        <taxon>Flavobacteriia</taxon>
        <taxon>Flavobacteriales</taxon>
        <taxon>Flavobacteriaceae</taxon>
        <taxon>Capnocytophaga</taxon>
    </lineage>
</organism>
<reference evidence="2" key="1">
    <citation type="submission" date="2017-06" db="EMBL/GenBank/DDBJ databases">
        <title>Complete genome sequence of Capnocytophaga sp. KCOM 1579 (=ChDC OS43) isolated from a human refractory periapical abscess lesion.</title>
        <authorList>
            <person name="Kook J.-K."/>
            <person name="Park S.-N."/>
            <person name="Lim Y.K."/>
            <person name="Roh H."/>
        </authorList>
    </citation>
    <scope>NUCLEOTIDE SEQUENCE [LARGE SCALE GENOMIC DNA]</scope>
    <source>
        <strain evidence="2">ChDC OS43</strain>
    </source>
</reference>
<evidence type="ECO:0008006" key="3">
    <source>
        <dbReference type="Google" id="ProtNLM"/>
    </source>
</evidence>
<dbReference type="AlphaFoldDB" id="A0A1Z4BL68"/>
<dbReference type="RefSeq" id="WP_088593210.1">
    <property type="nucleotide sequence ID" value="NZ_CP022022.1"/>
</dbReference>
<dbReference type="PROSITE" id="PS51257">
    <property type="entry name" value="PROKAR_LIPOPROTEIN"/>
    <property type="match status" value="1"/>
</dbReference>